<dbReference type="EMBL" id="WTYJ01000001">
    <property type="protein sequence ID" value="MXO97820.1"/>
    <property type="molecule type" value="Genomic_DNA"/>
</dbReference>
<name>A0A6I4TRR4_9SPHN</name>
<dbReference type="RefSeq" id="WP_161389510.1">
    <property type="nucleotide sequence ID" value="NZ_JBHSCP010000001.1"/>
</dbReference>
<evidence type="ECO:0000313" key="2">
    <source>
        <dbReference type="Proteomes" id="UP000469430"/>
    </source>
</evidence>
<dbReference type="AlphaFoldDB" id="A0A6I4TRR4"/>
<gene>
    <name evidence="1" type="ORF">GRI97_02310</name>
</gene>
<comment type="caution">
    <text evidence="1">The sequence shown here is derived from an EMBL/GenBank/DDBJ whole genome shotgun (WGS) entry which is preliminary data.</text>
</comment>
<accession>A0A6I4TRR4</accession>
<organism evidence="1 2">
    <name type="scientific">Croceibacterium xixiisoli</name>
    <dbReference type="NCBI Taxonomy" id="1476466"/>
    <lineage>
        <taxon>Bacteria</taxon>
        <taxon>Pseudomonadati</taxon>
        <taxon>Pseudomonadota</taxon>
        <taxon>Alphaproteobacteria</taxon>
        <taxon>Sphingomonadales</taxon>
        <taxon>Erythrobacteraceae</taxon>
        <taxon>Croceibacterium</taxon>
    </lineage>
</organism>
<dbReference type="Proteomes" id="UP000469430">
    <property type="component" value="Unassembled WGS sequence"/>
</dbReference>
<protein>
    <submittedName>
        <fullName evidence="1">Uncharacterized protein</fullName>
    </submittedName>
</protein>
<sequence length="68" mass="7535">MAGLALGYATSRMRWLVFVAVPDANALQKAMAEWNISIRGAYGVANNYSRVSTASWKMSPVTLLPFRR</sequence>
<keyword evidence="2" id="KW-1185">Reference proteome</keyword>
<evidence type="ECO:0000313" key="1">
    <source>
        <dbReference type="EMBL" id="MXO97820.1"/>
    </source>
</evidence>
<proteinExistence type="predicted"/>
<reference evidence="1 2" key="1">
    <citation type="submission" date="2019-12" db="EMBL/GenBank/DDBJ databases">
        <title>Genomic-based taxomic classification of the family Erythrobacteraceae.</title>
        <authorList>
            <person name="Xu L."/>
        </authorList>
    </citation>
    <scope>NUCLEOTIDE SEQUENCE [LARGE SCALE GENOMIC DNA]</scope>
    <source>
        <strain evidence="1 2">S36</strain>
    </source>
</reference>